<feature type="region of interest" description="Disordered" evidence="8">
    <location>
        <begin position="1"/>
        <end position="60"/>
    </location>
</feature>
<feature type="compositionally biased region" description="Acidic residues" evidence="8">
    <location>
        <begin position="156"/>
        <end position="167"/>
    </location>
</feature>
<dbReference type="GO" id="GO:0005762">
    <property type="term" value="C:mitochondrial large ribosomal subunit"/>
    <property type="evidence" value="ECO:0007669"/>
    <property type="project" value="TreeGrafter"/>
</dbReference>
<evidence type="ECO:0000256" key="6">
    <source>
        <dbReference type="ARBA" id="ARBA00035267"/>
    </source>
</evidence>
<feature type="compositionally biased region" description="Polar residues" evidence="8">
    <location>
        <begin position="1"/>
        <end position="10"/>
    </location>
</feature>
<evidence type="ECO:0000313" key="9">
    <source>
        <dbReference type="EMBL" id="KAK3328607.1"/>
    </source>
</evidence>
<feature type="coiled-coil region" evidence="7">
    <location>
        <begin position="647"/>
        <end position="674"/>
    </location>
</feature>
<feature type="compositionally biased region" description="Pro residues" evidence="8">
    <location>
        <begin position="11"/>
        <end position="20"/>
    </location>
</feature>
<evidence type="ECO:0000256" key="5">
    <source>
        <dbReference type="ARBA" id="ARBA00023274"/>
    </source>
</evidence>
<dbReference type="Pfam" id="PF01016">
    <property type="entry name" value="Ribosomal_L27"/>
    <property type="match status" value="1"/>
</dbReference>
<evidence type="ECO:0000313" key="10">
    <source>
        <dbReference type="Proteomes" id="UP001286456"/>
    </source>
</evidence>
<evidence type="ECO:0000256" key="8">
    <source>
        <dbReference type="SAM" id="MobiDB-lite"/>
    </source>
</evidence>
<dbReference type="InterPro" id="IPR001684">
    <property type="entry name" value="Ribosomal_bL27"/>
</dbReference>
<feature type="compositionally biased region" description="Acidic residues" evidence="8">
    <location>
        <begin position="270"/>
        <end position="284"/>
    </location>
</feature>
<dbReference type="PRINTS" id="PR00063">
    <property type="entry name" value="RIBOSOMALL27"/>
</dbReference>
<comment type="subcellular location">
    <subcellularLocation>
        <location evidence="1">Mitochondrion</location>
    </subcellularLocation>
</comment>
<dbReference type="Pfam" id="PF04979">
    <property type="entry name" value="IPP-2"/>
    <property type="match status" value="1"/>
</dbReference>
<keyword evidence="5" id="KW-0687">Ribonucleoprotein</keyword>
<accession>A0AAE0MDN4</accession>
<protein>
    <recommendedName>
        <fullName evidence="6">Large ribosomal subunit protein bL27m</fullName>
    </recommendedName>
</protein>
<dbReference type="InterPro" id="IPR007062">
    <property type="entry name" value="PPI-2"/>
</dbReference>
<keyword evidence="3" id="KW-0689">Ribosomal protein</keyword>
<feature type="compositionally biased region" description="Basic and acidic residues" evidence="8">
    <location>
        <begin position="168"/>
        <end position="189"/>
    </location>
</feature>
<reference evidence="9" key="1">
    <citation type="journal article" date="2023" name="Mol. Phylogenet. Evol.">
        <title>Genome-scale phylogeny and comparative genomics of the fungal order Sordariales.</title>
        <authorList>
            <person name="Hensen N."/>
            <person name="Bonometti L."/>
            <person name="Westerberg I."/>
            <person name="Brannstrom I.O."/>
            <person name="Guillou S."/>
            <person name="Cros-Aarteil S."/>
            <person name="Calhoun S."/>
            <person name="Haridas S."/>
            <person name="Kuo A."/>
            <person name="Mondo S."/>
            <person name="Pangilinan J."/>
            <person name="Riley R."/>
            <person name="LaButti K."/>
            <person name="Andreopoulos B."/>
            <person name="Lipzen A."/>
            <person name="Chen C."/>
            <person name="Yan M."/>
            <person name="Daum C."/>
            <person name="Ng V."/>
            <person name="Clum A."/>
            <person name="Steindorff A."/>
            <person name="Ohm R.A."/>
            <person name="Martin F."/>
            <person name="Silar P."/>
            <person name="Natvig D.O."/>
            <person name="Lalanne C."/>
            <person name="Gautier V."/>
            <person name="Ament-Velasquez S.L."/>
            <person name="Kruys A."/>
            <person name="Hutchinson M.I."/>
            <person name="Powell A.J."/>
            <person name="Barry K."/>
            <person name="Miller A.N."/>
            <person name="Grigoriev I.V."/>
            <person name="Debuchy R."/>
            <person name="Gladieux P."/>
            <person name="Hiltunen Thoren M."/>
            <person name="Johannesson H."/>
        </authorList>
    </citation>
    <scope>NUCLEOTIDE SEQUENCE</scope>
    <source>
        <strain evidence="9">SMH4131-1</strain>
    </source>
</reference>
<dbReference type="PANTHER" id="PTHR15893:SF0">
    <property type="entry name" value="LARGE RIBOSOMAL SUBUNIT PROTEIN BL27M"/>
    <property type="match status" value="1"/>
</dbReference>
<feature type="compositionally biased region" description="Low complexity" evidence="8">
    <location>
        <begin position="85"/>
        <end position="98"/>
    </location>
</feature>
<dbReference type="EMBL" id="JAUEPO010000003">
    <property type="protein sequence ID" value="KAK3328607.1"/>
    <property type="molecule type" value="Genomic_DNA"/>
</dbReference>
<dbReference type="FunFam" id="2.40.50.100:FF:000042">
    <property type="entry name" value="50S ribosomal protein L27"/>
    <property type="match status" value="1"/>
</dbReference>
<dbReference type="GO" id="GO:0006412">
    <property type="term" value="P:translation"/>
    <property type="evidence" value="ECO:0007669"/>
    <property type="project" value="InterPro"/>
</dbReference>
<dbReference type="GO" id="GO:0009966">
    <property type="term" value="P:regulation of signal transduction"/>
    <property type="evidence" value="ECO:0007669"/>
    <property type="project" value="InterPro"/>
</dbReference>
<dbReference type="GO" id="GO:0003735">
    <property type="term" value="F:structural constituent of ribosome"/>
    <property type="evidence" value="ECO:0007669"/>
    <property type="project" value="InterPro"/>
</dbReference>
<dbReference type="SUPFAM" id="SSF110324">
    <property type="entry name" value="Ribosomal L27 protein-like"/>
    <property type="match status" value="1"/>
</dbReference>
<evidence type="ECO:0000256" key="4">
    <source>
        <dbReference type="ARBA" id="ARBA00023128"/>
    </source>
</evidence>
<keyword evidence="10" id="KW-1185">Reference proteome</keyword>
<evidence type="ECO:0000256" key="7">
    <source>
        <dbReference type="SAM" id="Coils"/>
    </source>
</evidence>
<dbReference type="GO" id="GO:0004864">
    <property type="term" value="F:protein phosphatase inhibitor activity"/>
    <property type="evidence" value="ECO:0007669"/>
    <property type="project" value="InterPro"/>
</dbReference>
<sequence length="682" mass="75440">MAAVMNNTPSPHTPPGPNVPRPKGILKNSYRGSPPPISPIEQSIEQPPSQVLHPITSPDFALGGKAAKEITIANTHYNAGHRRSSSAAGSTRPSGTAGSRRHSSLTPSQQGDVDEEDQRQRLKWDEANLYLTEQERSSTMKINEPKTPYAKHYDPNEDPSDDEDAAEPIDHTGIDMDRVDGVPRKRASGEDDIPGLSLGEPEEAVPENEFGDRPRAVHVDSSGSGHDIDDEAMVGLTAEEREKHRKFEEMRKRHYEMRNVANLLGHPEDLEAEDEEDDDEEDEVPSVPSLPGKGSSPPRHTPPMQLIPLRRPLQRAAASGCQSLCQLQMRAPTTASSTSILSAQLGQLRIDANSVVQGRRYASVKSQGAYRLKPKRTIPKKLGAKRTGDQYVIPGNILYKQRGTIWHPGENAIIGRDHTIHASAAGYVKYYRDPLRHPKRQYIGVVFNKEDTLPYPVGAARKRKLGLVAVPRKTIAVEEDVIGPSGIPLFVTRHEEIEIPAAAATTPTATTPAAPTKQVLNSKTAATPKKETPLTDGNSLLASLIQEKLKARRDYEARKTALRALQQEKSQARRGTRVLRLQSDYSYRESNWEIGRLVGDAGSVAGTEKVGSRKATLRSRRRKREVVFKGIRERKLAKVGRREEYQRRVAEKRVKRLAERAEVAKREKAKLAERAASKAVKA</sequence>
<evidence type="ECO:0000256" key="2">
    <source>
        <dbReference type="ARBA" id="ARBA00010797"/>
    </source>
</evidence>
<dbReference type="PANTHER" id="PTHR15893">
    <property type="entry name" value="RIBOSOMAL PROTEIN L27"/>
    <property type="match status" value="1"/>
</dbReference>
<keyword evidence="7" id="KW-0175">Coiled coil</keyword>
<organism evidence="9 10">
    <name type="scientific">Cercophora scortea</name>
    <dbReference type="NCBI Taxonomy" id="314031"/>
    <lineage>
        <taxon>Eukaryota</taxon>
        <taxon>Fungi</taxon>
        <taxon>Dikarya</taxon>
        <taxon>Ascomycota</taxon>
        <taxon>Pezizomycotina</taxon>
        <taxon>Sordariomycetes</taxon>
        <taxon>Sordariomycetidae</taxon>
        <taxon>Sordariales</taxon>
        <taxon>Lasiosphaeriaceae</taxon>
        <taxon>Cercophora</taxon>
    </lineage>
</organism>
<dbReference type="AlphaFoldDB" id="A0AAE0MDN4"/>
<feature type="compositionally biased region" description="Low complexity" evidence="8">
    <location>
        <begin position="39"/>
        <end position="50"/>
    </location>
</feature>
<evidence type="ECO:0000256" key="1">
    <source>
        <dbReference type="ARBA" id="ARBA00004173"/>
    </source>
</evidence>
<feature type="region of interest" description="Disordered" evidence="8">
    <location>
        <begin position="73"/>
        <end position="231"/>
    </location>
</feature>
<name>A0AAE0MDN4_9PEZI</name>
<keyword evidence="4" id="KW-0496">Mitochondrion</keyword>
<proteinExistence type="inferred from homology"/>
<feature type="region of interest" description="Disordered" evidence="8">
    <location>
        <begin position="502"/>
        <end position="534"/>
    </location>
</feature>
<feature type="region of interest" description="Disordered" evidence="8">
    <location>
        <begin position="259"/>
        <end position="305"/>
    </location>
</feature>
<feature type="compositionally biased region" description="Low complexity" evidence="8">
    <location>
        <begin position="502"/>
        <end position="516"/>
    </location>
</feature>
<evidence type="ECO:0000256" key="3">
    <source>
        <dbReference type="ARBA" id="ARBA00022980"/>
    </source>
</evidence>
<reference evidence="9" key="2">
    <citation type="submission" date="2023-06" db="EMBL/GenBank/DDBJ databases">
        <authorList>
            <consortium name="Lawrence Berkeley National Laboratory"/>
            <person name="Haridas S."/>
            <person name="Hensen N."/>
            <person name="Bonometti L."/>
            <person name="Westerberg I."/>
            <person name="Brannstrom I.O."/>
            <person name="Guillou S."/>
            <person name="Cros-Aarteil S."/>
            <person name="Calhoun S."/>
            <person name="Kuo A."/>
            <person name="Mondo S."/>
            <person name="Pangilinan J."/>
            <person name="Riley R."/>
            <person name="Labutti K."/>
            <person name="Andreopoulos B."/>
            <person name="Lipzen A."/>
            <person name="Chen C."/>
            <person name="Yanf M."/>
            <person name="Daum C."/>
            <person name="Ng V."/>
            <person name="Clum A."/>
            <person name="Steindorff A."/>
            <person name="Ohm R."/>
            <person name="Martin F."/>
            <person name="Silar P."/>
            <person name="Natvig D."/>
            <person name="Lalanne C."/>
            <person name="Gautier V."/>
            <person name="Ament-Velasquez S.L."/>
            <person name="Kruys A."/>
            <person name="Hutchinson M.I."/>
            <person name="Powell A.J."/>
            <person name="Barry K."/>
            <person name="Miller A.N."/>
            <person name="Grigoriev I.V."/>
            <person name="Debuchy R."/>
            <person name="Gladieux P."/>
            <person name="Thoren M.H."/>
            <person name="Johannesson H."/>
        </authorList>
    </citation>
    <scope>NUCLEOTIDE SEQUENCE</scope>
    <source>
        <strain evidence="9">SMH4131-1</strain>
    </source>
</reference>
<comment type="caution">
    <text evidence="9">The sequence shown here is derived from an EMBL/GenBank/DDBJ whole genome shotgun (WGS) entry which is preliminary data.</text>
</comment>
<comment type="similarity">
    <text evidence="2">Belongs to the bacterial ribosomal protein bL27 family.</text>
</comment>
<dbReference type="Proteomes" id="UP001286456">
    <property type="component" value="Unassembled WGS sequence"/>
</dbReference>
<dbReference type="Gene3D" id="2.40.50.100">
    <property type="match status" value="1"/>
</dbReference>
<gene>
    <name evidence="9" type="ORF">B0T19DRAFT_356485</name>
</gene>